<dbReference type="EMBL" id="JABSTU010000011">
    <property type="protein sequence ID" value="KAH8009402.1"/>
    <property type="molecule type" value="Genomic_DNA"/>
</dbReference>
<accession>A0A9J6D5T3</accession>
<reference evidence="1" key="1">
    <citation type="journal article" date="2020" name="Cell">
        <title>Large-Scale Comparative Analyses of Tick Genomes Elucidate Their Genetic Diversity and Vector Capacities.</title>
        <authorList>
            <consortium name="Tick Genome and Microbiome Consortium (TIGMIC)"/>
            <person name="Jia N."/>
            <person name="Wang J."/>
            <person name="Shi W."/>
            <person name="Du L."/>
            <person name="Sun Y."/>
            <person name="Zhan W."/>
            <person name="Jiang J.F."/>
            <person name="Wang Q."/>
            <person name="Zhang B."/>
            <person name="Ji P."/>
            <person name="Bell-Sakyi L."/>
            <person name="Cui X.M."/>
            <person name="Yuan T.T."/>
            <person name="Jiang B.G."/>
            <person name="Yang W.F."/>
            <person name="Lam T.T."/>
            <person name="Chang Q.C."/>
            <person name="Ding S.J."/>
            <person name="Wang X.J."/>
            <person name="Zhu J.G."/>
            <person name="Ruan X.D."/>
            <person name="Zhao L."/>
            <person name="Wei J.T."/>
            <person name="Ye R.Z."/>
            <person name="Que T.C."/>
            <person name="Du C.H."/>
            <person name="Zhou Y.H."/>
            <person name="Cheng J.X."/>
            <person name="Dai P.F."/>
            <person name="Guo W.B."/>
            <person name="Han X.H."/>
            <person name="Huang E.J."/>
            <person name="Li L.F."/>
            <person name="Wei W."/>
            <person name="Gao Y.C."/>
            <person name="Liu J.Z."/>
            <person name="Shao H.Z."/>
            <person name="Wang X."/>
            <person name="Wang C.C."/>
            <person name="Yang T.C."/>
            <person name="Huo Q.B."/>
            <person name="Li W."/>
            <person name="Chen H.Y."/>
            <person name="Chen S.E."/>
            <person name="Zhou L.G."/>
            <person name="Ni X.B."/>
            <person name="Tian J.H."/>
            <person name="Sheng Y."/>
            <person name="Liu T."/>
            <person name="Pan Y.S."/>
            <person name="Xia L.Y."/>
            <person name="Li J."/>
            <person name="Zhao F."/>
            <person name="Cao W.C."/>
        </authorList>
    </citation>
    <scope>NUCLEOTIDE SEQUENCE</scope>
    <source>
        <strain evidence="1">Rmic-2018</strain>
    </source>
</reference>
<protein>
    <submittedName>
        <fullName evidence="1">Uncharacterized protein</fullName>
    </submittedName>
</protein>
<evidence type="ECO:0000313" key="1">
    <source>
        <dbReference type="EMBL" id="KAH8009402.1"/>
    </source>
</evidence>
<reference evidence="1" key="2">
    <citation type="submission" date="2021-09" db="EMBL/GenBank/DDBJ databases">
        <authorList>
            <person name="Jia N."/>
            <person name="Wang J."/>
            <person name="Shi W."/>
            <person name="Du L."/>
            <person name="Sun Y."/>
            <person name="Zhan W."/>
            <person name="Jiang J."/>
            <person name="Wang Q."/>
            <person name="Zhang B."/>
            <person name="Ji P."/>
            <person name="Sakyi L.B."/>
            <person name="Cui X."/>
            <person name="Yuan T."/>
            <person name="Jiang B."/>
            <person name="Yang W."/>
            <person name="Lam T.T.-Y."/>
            <person name="Chang Q."/>
            <person name="Ding S."/>
            <person name="Wang X."/>
            <person name="Zhu J."/>
            <person name="Ruan X."/>
            <person name="Zhao L."/>
            <person name="Wei J."/>
            <person name="Que T."/>
            <person name="Du C."/>
            <person name="Cheng J."/>
            <person name="Dai P."/>
            <person name="Han X."/>
            <person name="Huang E."/>
            <person name="Gao Y."/>
            <person name="Liu J."/>
            <person name="Shao H."/>
            <person name="Ye R."/>
            <person name="Li L."/>
            <person name="Wei W."/>
            <person name="Wang X."/>
            <person name="Wang C."/>
            <person name="Huo Q."/>
            <person name="Li W."/>
            <person name="Guo W."/>
            <person name="Chen H."/>
            <person name="Chen S."/>
            <person name="Zhou L."/>
            <person name="Zhou L."/>
            <person name="Ni X."/>
            <person name="Tian J."/>
            <person name="Zhou Y."/>
            <person name="Sheng Y."/>
            <person name="Liu T."/>
            <person name="Pan Y."/>
            <person name="Xia L."/>
            <person name="Li J."/>
            <person name="Zhao F."/>
            <person name="Cao W."/>
        </authorList>
    </citation>
    <scope>NUCLEOTIDE SEQUENCE</scope>
    <source>
        <strain evidence="1">Rmic-2018</strain>
        <tissue evidence="1">Larvae</tissue>
    </source>
</reference>
<name>A0A9J6D5T3_RHIMP</name>
<comment type="caution">
    <text evidence="1">The sequence shown here is derived from an EMBL/GenBank/DDBJ whole genome shotgun (WGS) entry which is preliminary data.</text>
</comment>
<dbReference type="Proteomes" id="UP000821866">
    <property type="component" value="Chromosome 9"/>
</dbReference>
<evidence type="ECO:0000313" key="2">
    <source>
        <dbReference type="Proteomes" id="UP000821866"/>
    </source>
</evidence>
<sequence length="268" mass="30592">MQPPLPRFDPVTWGSAEEYLSHYGPPWWGLELKDILRRQPSNVPPPQQYHQQQPPTVPWYYRDMSTPMRPPLGKIDIWRTPDYRPLCFHSGEAGTSCGIVLIVSPASSSEPHERKQALDLQIDEESKSLGVEAIQVGEVLRAISLELRKSLQQPEKAEHQGEEYFIKKLWNKAKNAVKQVGKVVEKTAKGVITSKAADIVKKFLQEKIGAYALEDEKTYHDFRQDLMEELDRAGDLLIRKGTQLCSCRGRKHLDEHEKKFVQGIAEAL</sequence>
<dbReference type="VEuPathDB" id="VectorBase:LOC119177781"/>
<dbReference type="AlphaFoldDB" id="A0A9J6D5T3"/>
<organism evidence="1 2">
    <name type="scientific">Rhipicephalus microplus</name>
    <name type="common">Cattle tick</name>
    <name type="synonym">Boophilus microplus</name>
    <dbReference type="NCBI Taxonomy" id="6941"/>
    <lineage>
        <taxon>Eukaryota</taxon>
        <taxon>Metazoa</taxon>
        <taxon>Ecdysozoa</taxon>
        <taxon>Arthropoda</taxon>
        <taxon>Chelicerata</taxon>
        <taxon>Arachnida</taxon>
        <taxon>Acari</taxon>
        <taxon>Parasitiformes</taxon>
        <taxon>Ixodida</taxon>
        <taxon>Ixodoidea</taxon>
        <taxon>Ixodidae</taxon>
        <taxon>Rhipicephalinae</taxon>
        <taxon>Rhipicephalus</taxon>
        <taxon>Boophilus</taxon>
    </lineage>
</organism>
<gene>
    <name evidence="1" type="ORF">HPB51_016108</name>
</gene>
<proteinExistence type="predicted"/>
<keyword evidence="2" id="KW-1185">Reference proteome</keyword>